<evidence type="ECO:0000256" key="1">
    <source>
        <dbReference type="SAM" id="Phobius"/>
    </source>
</evidence>
<dbReference type="STRING" id="996166.SAMN05192554_102104"/>
<dbReference type="RefSeq" id="WP_089731345.1">
    <property type="nucleotide sequence ID" value="NZ_FNIA01000002.1"/>
</dbReference>
<dbReference type="EMBL" id="FNIA01000002">
    <property type="protein sequence ID" value="SDM42021.1"/>
    <property type="molecule type" value="Genomic_DNA"/>
</dbReference>
<organism evidence="3 4">
    <name type="scientific">Haloarchaeobius iranensis</name>
    <dbReference type="NCBI Taxonomy" id="996166"/>
    <lineage>
        <taxon>Archaea</taxon>
        <taxon>Methanobacteriati</taxon>
        <taxon>Methanobacteriota</taxon>
        <taxon>Stenosarchaea group</taxon>
        <taxon>Halobacteria</taxon>
        <taxon>Halobacteriales</taxon>
        <taxon>Halorubellaceae</taxon>
        <taxon>Haloarchaeobius</taxon>
    </lineage>
</organism>
<evidence type="ECO:0000259" key="2">
    <source>
        <dbReference type="Pfam" id="PF24035"/>
    </source>
</evidence>
<dbReference type="Pfam" id="PF24035">
    <property type="entry name" value="DUF7344"/>
    <property type="match status" value="1"/>
</dbReference>
<proteinExistence type="predicted"/>
<protein>
    <recommendedName>
        <fullName evidence="2">DUF7344 domain-containing protein</fullName>
    </recommendedName>
</protein>
<feature type="domain" description="DUF7344" evidence="2">
    <location>
        <begin position="25"/>
        <end position="104"/>
    </location>
</feature>
<dbReference type="AlphaFoldDB" id="A0A1G9T2W3"/>
<keyword evidence="1" id="KW-1133">Transmembrane helix</keyword>
<dbReference type="OrthoDB" id="331021at2157"/>
<dbReference type="Proteomes" id="UP000199370">
    <property type="component" value="Unassembled WGS sequence"/>
</dbReference>
<name>A0A1G9T2W3_9EURY</name>
<evidence type="ECO:0000313" key="4">
    <source>
        <dbReference type="Proteomes" id="UP000199370"/>
    </source>
</evidence>
<keyword evidence="1" id="KW-0812">Transmembrane</keyword>
<sequence>MPEDSADADTSTALPDGGLSKGEIFDVLRNQRRRYVLQYLKRKGEPVELGDLATRVASWEYRTPCEEVSSEQRKRVYTTLQQTHLPRMAEAQIIDYDSDSGLIEPTARTQDLSIYLEIVPGSELPWREYYLSLGAVSTALCAAIWGGVYPFTLLPDVAWATLIALTLTVSASVHIYYERNMRLGDLEVPSELDFE</sequence>
<dbReference type="InterPro" id="IPR055768">
    <property type="entry name" value="DUF7344"/>
</dbReference>
<keyword evidence="1" id="KW-0472">Membrane</keyword>
<gene>
    <name evidence="3" type="ORF">SAMN05192554_102104</name>
</gene>
<accession>A0A1G9T2W3</accession>
<keyword evidence="4" id="KW-1185">Reference proteome</keyword>
<feature type="transmembrane region" description="Helical" evidence="1">
    <location>
        <begin position="157"/>
        <end position="177"/>
    </location>
</feature>
<evidence type="ECO:0000313" key="3">
    <source>
        <dbReference type="EMBL" id="SDM42021.1"/>
    </source>
</evidence>
<feature type="transmembrane region" description="Helical" evidence="1">
    <location>
        <begin position="129"/>
        <end position="151"/>
    </location>
</feature>
<reference evidence="3 4" key="1">
    <citation type="submission" date="2016-10" db="EMBL/GenBank/DDBJ databases">
        <authorList>
            <person name="de Groot N.N."/>
        </authorList>
    </citation>
    <scope>NUCLEOTIDE SEQUENCE [LARGE SCALE GENOMIC DNA]</scope>
    <source>
        <strain evidence="4">EB21,IBRC-M 10013,KCTC 4048</strain>
    </source>
</reference>